<dbReference type="InterPro" id="IPR013766">
    <property type="entry name" value="Thioredoxin_domain"/>
</dbReference>
<dbReference type="PANTHER" id="PTHR32234">
    <property type="entry name" value="THIOL:DISULFIDE INTERCHANGE PROTEIN DSBD"/>
    <property type="match status" value="1"/>
</dbReference>
<dbReference type="InterPro" id="IPR017937">
    <property type="entry name" value="Thioredoxin_CS"/>
</dbReference>
<evidence type="ECO:0000313" key="3">
    <source>
        <dbReference type="EMBL" id="OGW96890.1"/>
    </source>
</evidence>
<keyword evidence="1" id="KW-0676">Redox-active center</keyword>
<dbReference type="PROSITE" id="PS00194">
    <property type="entry name" value="THIOREDOXIN_1"/>
    <property type="match status" value="1"/>
</dbReference>
<evidence type="ECO:0000259" key="2">
    <source>
        <dbReference type="PROSITE" id="PS51352"/>
    </source>
</evidence>
<dbReference type="PROSITE" id="PS51352">
    <property type="entry name" value="THIOREDOXIN_2"/>
    <property type="match status" value="1"/>
</dbReference>
<evidence type="ECO:0000313" key="4">
    <source>
        <dbReference type="Proteomes" id="UP000178187"/>
    </source>
</evidence>
<dbReference type="Pfam" id="PF13098">
    <property type="entry name" value="Thioredoxin_2"/>
    <property type="match status" value="1"/>
</dbReference>
<dbReference type="Gene3D" id="3.40.30.10">
    <property type="entry name" value="Glutaredoxin"/>
    <property type="match status" value="1"/>
</dbReference>
<gene>
    <name evidence="3" type="ORF">A3G33_06275</name>
</gene>
<protein>
    <recommendedName>
        <fullName evidence="2">Thioredoxin domain-containing protein</fullName>
    </recommendedName>
</protein>
<dbReference type="InterPro" id="IPR036249">
    <property type="entry name" value="Thioredoxin-like_sf"/>
</dbReference>
<dbReference type="AlphaFoldDB" id="A0A1G1KVH7"/>
<accession>A0A1G1KVH7</accession>
<dbReference type="GO" id="GO:0015035">
    <property type="term" value="F:protein-disulfide reductase activity"/>
    <property type="evidence" value="ECO:0007669"/>
    <property type="project" value="TreeGrafter"/>
</dbReference>
<dbReference type="GO" id="GO:0045454">
    <property type="term" value="P:cell redox homeostasis"/>
    <property type="evidence" value="ECO:0007669"/>
    <property type="project" value="TreeGrafter"/>
</dbReference>
<dbReference type="PANTHER" id="PTHR32234:SF0">
    <property type="entry name" value="THIOL:DISULFIDE INTERCHANGE PROTEIN DSBD"/>
    <property type="match status" value="1"/>
</dbReference>
<sequence>MKNKHFFFFFLFLFLIQGTDACAPREHVRFQKYTTEAMHTALTAGQPTIVYFSTAWCPTCYKLKQETFTDPQVIQALSNYQKFKVDLSYVHQPDIIAIANQYEIRSVPAVVLIGPGGRNPMRIRGFIVADEFLKVLKQVEQ</sequence>
<dbReference type="Proteomes" id="UP000178187">
    <property type="component" value="Unassembled WGS sequence"/>
</dbReference>
<comment type="caution">
    <text evidence="3">The sequence shown here is derived from an EMBL/GenBank/DDBJ whole genome shotgun (WGS) entry which is preliminary data.</text>
</comment>
<proteinExistence type="predicted"/>
<organism evidence="3 4">
    <name type="scientific">Candidatus Danuiimicrobium aquiferis</name>
    <dbReference type="NCBI Taxonomy" id="1801832"/>
    <lineage>
        <taxon>Bacteria</taxon>
        <taxon>Pseudomonadati</taxon>
        <taxon>Candidatus Omnitrophota</taxon>
        <taxon>Candidatus Danuiimicrobium</taxon>
    </lineage>
</organism>
<reference evidence="3 4" key="1">
    <citation type="journal article" date="2016" name="Nat. Commun.">
        <title>Thousands of microbial genomes shed light on interconnected biogeochemical processes in an aquifer system.</title>
        <authorList>
            <person name="Anantharaman K."/>
            <person name="Brown C.T."/>
            <person name="Hug L.A."/>
            <person name="Sharon I."/>
            <person name="Castelle C.J."/>
            <person name="Probst A.J."/>
            <person name="Thomas B.C."/>
            <person name="Singh A."/>
            <person name="Wilkins M.J."/>
            <person name="Karaoz U."/>
            <person name="Brodie E.L."/>
            <person name="Williams K.H."/>
            <person name="Hubbard S.S."/>
            <person name="Banfield J.F."/>
        </authorList>
    </citation>
    <scope>NUCLEOTIDE SEQUENCE [LARGE SCALE GENOMIC DNA]</scope>
</reference>
<dbReference type="EMBL" id="MHFR01000046">
    <property type="protein sequence ID" value="OGW96890.1"/>
    <property type="molecule type" value="Genomic_DNA"/>
</dbReference>
<feature type="domain" description="Thioredoxin" evidence="2">
    <location>
        <begin position="1"/>
        <end position="141"/>
    </location>
</feature>
<dbReference type="SUPFAM" id="SSF52833">
    <property type="entry name" value="Thioredoxin-like"/>
    <property type="match status" value="1"/>
</dbReference>
<evidence type="ECO:0000256" key="1">
    <source>
        <dbReference type="ARBA" id="ARBA00023284"/>
    </source>
</evidence>
<dbReference type="InterPro" id="IPR012336">
    <property type="entry name" value="Thioredoxin-like_fold"/>
</dbReference>
<name>A0A1G1KVH7_9BACT</name>